<evidence type="ECO:0000313" key="4">
    <source>
        <dbReference type="Proteomes" id="UP000397656"/>
    </source>
</evidence>
<feature type="repeat" description="NHL" evidence="2">
    <location>
        <begin position="217"/>
        <end position="245"/>
    </location>
</feature>
<dbReference type="Pfam" id="PF01436">
    <property type="entry name" value="NHL"/>
    <property type="match status" value="6"/>
</dbReference>
<dbReference type="CDD" id="cd14953">
    <property type="entry name" value="NHL_like_1"/>
    <property type="match status" value="1"/>
</dbReference>
<dbReference type="PROSITE" id="PS51125">
    <property type="entry name" value="NHL"/>
    <property type="match status" value="4"/>
</dbReference>
<sequence>MKKIATIPLARPAIASLCLSLCLAACGGDGDNPQSAGSPSGGISSGVSGGVSSGYSISGVVSGLASGFSLQLLNNGAAPLTLTANGAFTFAAPVALNSAYAVTIGTQPLGQTCSVSSGSGVATAAVTNVTISCGAVQARVSTLAGSTTAGSADGTGTAASFKSPFGVALDASGNLYVADTGNSEIRMITPAGVVTTLAGSTTAGSADGTGAAASFWGPTGIAVDASGNVYVGDSTNNRIRKITPAGVVATLAGTNTRGSTNGSGAFASFSNPHGVAVDASGNVYVADSGNNQIRKITPAGNVTTLAGSSTAGFANGTGVSASFSNPIGVAVDASGNVYVADTGNNAIRMITPAGVVTTLAGSGATGFVDATGTAAAFNSPYAVAVDSSGNVYVTDNSNNVIRKVTAAGVVTTLAGSSTTGSANGYGTAATFWAVDGIAVDTKGTVYVADANNNQIRLIQPAQ</sequence>
<evidence type="ECO:0000256" key="1">
    <source>
        <dbReference type="ARBA" id="ARBA00022737"/>
    </source>
</evidence>
<feature type="repeat" description="NHL" evidence="2">
    <location>
        <begin position="269"/>
        <end position="299"/>
    </location>
</feature>
<feature type="repeat" description="NHL" evidence="2">
    <location>
        <begin position="365"/>
        <end position="407"/>
    </location>
</feature>
<dbReference type="GeneID" id="98403390"/>
<proteinExistence type="predicted"/>
<reference evidence="3 4" key="1">
    <citation type="submission" date="2020-10" db="EMBL/GenBank/DDBJ databases">
        <title>Complete genome sequence of Cupriavidus basilensis CCUG 49340T.</title>
        <authorList>
            <person name="Salva-Serra F."/>
            <person name="Donoso R.A."/>
            <person name="Cho K.H."/>
            <person name="Yoo J.A."/>
            <person name="Lee K."/>
            <person name="Yoon S.-H."/>
            <person name="Perez-Pantoja D."/>
            <person name="Moore E.R.B."/>
        </authorList>
    </citation>
    <scope>NUCLEOTIDE SEQUENCE [LARGE SCALE GENOMIC DNA]</scope>
    <source>
        <strain evidence="4">CCUG 49340</strain>
    </source>
</reference>
<feature type="repeat" description="NHL" evidence="2">
    <location>
        <begin position="323"/>
        <end position="353"/>
    </location>
</feature>
<evidence type="ECO:0000313" key="3">
    <source>
        <dbReference type="EMBL" id="QOT76535.1"/>
    </source>
</evidence>
<dbReference type="InterPro" id="IPR011042">
    <property type="entry name" value="6-blade_b-propeller_TolB-like"/>
</dbReference>
<dbReference type="Proteomes" id="UP000397656">
    <property type="component" value="Chromosome 1"/>
</dbReference>
<dbReference type="SUPFAM" id="SSF101898">
    <property type="entry name" value="NHL repeat"/>
    <property type="match status" value="1"/>
</dbReference>
<evidence type="ECO:0000256" key="2">
    <source>
        <dbReference type="PROSITE-ProRule" id="PRU00504"/>
    </source>
</evidence>
<dbReference type="AlphaFoldDB" id="A0A643FX54"/>
<dbReference type="Gene3D" id="2.120.10.30">
    <property type="entry name" value="TolB, C-terminal domain"/>
    <property type="match status" value="3"/>
</dbReference>
<evidence type="ECO:0008006" key="5">
    <source>
        <dbReference type="Google" id="ProtNLM"/>
    </source>
</evidence>
<keyword evidence="1" id="KW-0677">Repeat</keyword>
<dbReference type="EMBL" id="CP062803">
    <property type="protein sequence ID" value="QOT76535.1"/>
    <property type="molecule type" value="Genomic_DNA"/>
</dbReference>
<organism evidence="3 4">
    <name type="scientific">Cupriavidus basilensis</name>
    <dbReference type="NCBI Taxonomy" id="68895"/>
    <lineage>
        <taxon>Bacteria</taxon>
        <taxon>Pseudomonadati</taxon>
        <taxon>Pseudomonadota</taxon>
        <taxon>Betaproteobacteria</taxon>
        <taxon>Burkholderiales</taxon>
        <taxon>Burkholderiaceae</taxon>
        <taxon>Cupriavidus</taxon>
    </lineage>
</organism>
<dbReference type="PANTHER" id="PTHR13833:SF71">
    <property type="entry name" value="NHL DOMAIN-CONTAINING PROTEIN"/>
    <property type="match status" value="1"/>
</dbReference>
<name>A0A643FX54_9BURK</name>
<gene>
    <name evidence="3" type="ORF">F7R26_020910</name>
</gene>
<dbReference type="InterPro" id="IPR001258">
    <property type="entry name" value="NHL_repeat"/>
</dbReference>
<dbReference type="RefSeq" id="WP_150985325.1">
    <property type="nucleotide sequence ID" value="NZ_CP062803.1"/>
</dbReference>
<accession>A0A643FX54</accession>
<protein>
    <recommendedName>
        <fullName evidence="5">NHL repeat-containing protein</fullName>
    </recommendedName>
</protein>
<dbReference type="PANTHER" id="PTHR13833">
    <property type="match status" value="1"/>
</dbReference>